<reference evidence="3 4" key="1">
    <citation type="journal article" date="2018" name="Sci. Rep.">
        <title>Genome sequence of the cauliflower mushroom Sparassis crispa (Hanabiratake) and its association with beneficial usage.</title>
        <authorList>
            <person name="Kiyama R."/>
            <person name="Furutani Y."/>
            <person name="Kawaguchi K."/>
            <person name="Nakanishi T."/>
        </authorList>
    </citation>
    <scope>NUCLEOTIDE SEQUENCE [LARGE SCALE GENOMIC DNA]</scope>
</reference>
<dbReference type="RefSeq" id="XP_027614538.1">
    <property type="nucleotide sequence ID" value="XM_027758737.1"/>
</dbReference>
<dbReference type="Pfam" id="PF12752">
    <property type="entry name" value="SUZ"/>
    <property type="match status" value="1"/>
</dbReference>
<proteinExistence type="predicted"/>
<feature type="compositionally biased region" description="Acidic residues" evidence="1">
    <location>
        <begin position="22"/>
        <end position="33"/>
    </location>
</feature>
<accession>A0A401GN32</accession>
<dbReference type="InParanoid" id="A0A401GN32"/>
<dbReference type="STRING" id="139825.A0A401GN32"/>
<dbReference type="Proteomes" id="UP000287166">
    <property type="component" value="Unassembled WGS sequence"/>
</dbReference>
<evidence type="ECO:0000256" key="1">
    <source>
        <dbReference type="SAM" id="MobiDB-lite"/>
    </source>
</evidence>
<evidence type="ECO:0000259" key="2">
    <source>
        <dbReference type="PROSITE" id="PS51673"/>
    </source>
</evidence>
<feature type="compositionally biased region" description="Low complexity" evidence="1">
    <location>
        <begin position="128"/>
        <end position="152"/>
    </location>
</feature>
<dbReference type="AlphaFoldDB" id="A0A401GN32"/>
<feature type="region of interest" description="Disordered" evidence="1">
    <location>
        <begin position="1"/>
        <end position="203"/>
    </location>
</feature>
<feature type="compositionally biased region" description="Polar residues" evidence="1">
    <location>
        <begin position="111"/>
        <end position="123"/>
    </location>
</feature>
<dbReference type="InterPro" id="IPR039228">
    <property type="entry name" value="SZRD1"/>
</dbReference>
<comment type="caution">
    <text evidence="3">The sequence shown here is derived from an EMBL/GenBank/DDBJ whole genome shotgun (WGS) entry which is preliminary data.</text>
</comment>
<dbReference type="PANTHER" id="PTHR31796">
    <property type="entry name" value="SUZ DOMAIN-CONTAINING PROTEIN 1"/>
    <property type="match status" value="1"/>
</dbReference>
<evidence type="ECO:0000313" key="3">
    <source>
        <dbReference type="EMBL" id="GBE83625.1"/>
    </source>
</evidence>
<dbReference type="EMBL" id="BFAD01000005">
    <property type="protein sequence ID" value="GBE83625.1"/>
    <property type="molecule type" value="Genomic_DNA"/>
</dbReference>
<dbReference type="PANTHER" id="PTHR31796:SF2">
    <property type="entry name" value="SUZ DOMAIN-CONTAINING PROTEIN 1"/>
    <property type="match status" value="1"/>
</dbReference>
<organism evidence="3 4">
    <name type="scientific">Sparassis crispa</name>
    <dbReference type="NCBI Taxonomy" id="139825"/>
    <lineage>
        <taxon>Eukaryota</taxon>
        <taxon>Fungi</taxon>
        <taxon>Dikarya</taxon>
        <taxon>Basidiomycota</taxon>
        <taxon>Agaricomycotina</taxon>
        <taxon>Agaricomycetes</taxon>
        <taxon>Polyporales</taxon>
        <taxon>Sparassidaceae</taxon>
        <taxon>Sparassis</taxon>
    </lineage>
</organism>
<feature type="compositionally biased region" description="Polar residues" evidence="1">
    <location>
        <begin position="77"/>
        <end position="93"/>
    </location>
</feature>
<sequence length="203" mass="21386">MGAPIPPRAQRRVASVQPTPEAWDDEDDEEEDQQALWENANNKAPMPELVISASSTTSVVSPPPAAIQPTLRILKRPTNSQLPSSSAPGSETMKSYAEREAEYQAARQRIFQESTLNGRSVNNAARVPSANSREGSSASSPSSGRDSSSASSVKIIRDPHGPSSLPGAGSQPRSPGSQQPRGFSARRNPKGSQSKAGSGDRAA</sequence>
<evidence type="ECO:0000313" key="4">
    <source>
        <dbReference type="Proteomes" id="UP000287166"/>
    </source>
</evidence>
<gene>
    <name evidence="3" type="ORF">SCP_0506800</name>
</gene>
<dbReference type="InterPro" id="IPR024771">
    <property type="entry name" value="SUZ"/>
</dbReference>
<dbReference type="OrthoDB" id="5373615at2759"/>
<dbReference type="PROSITE" id="PS51673">
    <property type="entry name" value="SUZ"/>
    <property type="match status" value="1"/>
</dbReference>
<dbReference type="GeneID" id="38780542"/>
<name>A0A401GN32_9APHY</name>
<protein>
    <recommendedName>
        <fullName evidence="2">SUZ domain-containing protein</fullName>
    </recommendedName>
</protein>
<feature type="domain" description="SUZ" evidence="2">
    <location>
        <begin position="45"/>
        <end position="115"/>
    </location>
</feature>
<feature type="compositionally biased region" description="Polar residues" evidence="1">
    <location>
        <begin position="171"/>
        <end position="181"/>
    </location>
</feature>
<keyword evidence="4" id="KW-1185">Reference proteome</keyword>